<dbReference type="Gene3D" id="1.25.40.10">
    <property type="entry name" value="Tetratricopeptide repeat domain"/>
    <property type="match status" value="1"/>
</dbReference>
<keyword evidence="2" id="KW-0413">Isomerase</keyword>
<dbReference type="Proteomes" id="UP000625711">
    <property type="component" value="Unassembled WGS sequence"/>
</dbReference>
<comment type="caution">
    <text evidence="4">The sequence shown here is derived from an EMBL/GenBank/DDBJ whole genome shotgun (WGS) entry which is preliminary data.</text>
</comment>
<comment type="similarity">
    <text evidence="2">Belongs to the cyclophilin-type PPIase family.</text>
</comment>
<comment type="catalytic activity">
    <reaction evidence="2">
        <text>[protein]-peptidylproline (omega=180) = [protein]-peptidylproline (omega=0)</text>
        <dbReference type="Rhea" id="RHEA:16237"/>
        <dbReference type="Rhea" id="RHEA-COMP:10747"/>
        <dbReference type="Rhea" id="RHEA-COMP:10748"/>
        <dbReference type="ChEBI" id="CHEBI:83833"/>
        <dbReference type="ChEBI" id="CHEBI:83834"/>
        <dbReference type="EC" id="5.2.1.8"/>
    </reaction>
</comment>
<dbReference type="InterPro" id="IPR029000">
    <property type="entry name" value="Cyclophilin-like_dom_sf"/>
</dbReference>
<organism evidence="4 5">
    <name type="scientific">Rhynchophorus ferrugineus</name>
    <name type="common">Red palm weevil</name>
    <name type="synonym">Curculio ferrugineus</name>
    <dbReference type="NCBI Taxonomy" id="354439"/>
    <lineage>
        <taxon>Eukaryota</taxon>
        <taxon>Metazoa</taxon>
        <taxon>Ecdysozoa</taxon>
        <taxon>Arthropoda</taxon>
        <taxon>Hexapoda</taxon>
        <taxon>Insecta</taxon>
        <taxon>Pterygota</taxon>
        <taxon>Neoptera</taxon>
        <taxon>Endopterygota</taxon>
        <taxon>Coleoptera</taxon>
        <taxon>Polyphaga</taxon>
        <taxon>Cucujiformia</taxon>
        <taxon>Curculionidae</taxon>
        <taxon>Dryophthorinae</taxon>
        <taxon>Rhynchophorus</taxon>
    </lineage>
</organism>
<dbReference type="SUPFAM" id="SSF48452">
    <property type="entry name" value="TPR-like"/>
    <property type="match status" value="1"/>
</dbReference>
<proteinExistence type="inferred from homology"/>
<reference evidence="4" key="1">
    <citation type="submission" date="2020-08" db="EMBL/GenBank/DDBJ databases">
        <title>Genome sequencing and assembly of the red palm weevil Rhynchophorus ferrugineus.</title>
        <authorList>
            <person name="Dias G.B."/>
            <person name="Bergman C.M."/>
            <person name="Manee M."/>
        </authorList>
    </citation>
    <scope>NUCLEOTIDE SEQUENCE</scope>
    <source>
        <strain evidence="4">AA-2017</strain>
        <tissue evidence="4">Whole larva</tissue>
    </source>
</reference>
<dbReference type="SUPFAM" id="SSF50891">
    <property type="entry name" value="Cyclophilin-like"/>
    <property type="match status" value="1"/>
</dbReference>
<dbReference type="EC" id="5.2.1.8" evidence="2"/>
<dbReference type="Gene3D" id="2.40.100.10">
    <property type="entry name" value="Cyclophilin-like"/>
    <property type="match status" value="1"/>
</dbReference>
<dbReference type="PRINTS" id="PR00153">
    <property type="entry name" value="CSAPPISMRASE"/>
</dbReference>
<feature type="repeat" description="TPR" evidence="1">
    <location>
        <begin position="226"/>
        <end position="259"/>
    </location>
</feature>
<dbReference type="InterPro" id="IPR050754">
    <property type="entry name" value="FKBP4/5/8-like"/>
</dbReference>
<dbReference type="PROSITE" id="PS50072">
    <property type="entry name" value="CSA_PPIASE_2"/>
    <property type="match status" value="1"/>
</dbReference>
<dbReference type="AlphaFoldDB" id="A0A834IKQ8"/>
<keyword evidence="5" id="KW-1185">Reference proteome</keyword>
<protein>
    <recommendedName>
        <fullName evidence="2">Peptidyl-prolyl cis-trans isomerase</fullName>
        <shortName evidence="2">PPIase</shortName>
        <ecNumber evidence="2">5.2.1.8</ecNumber>
    </recommendedName>
</protein>
<evidence type="ECO:0000259" key="3">
    <source>
        <dbReference type="PROSITE" id="PS50072"/>
    </source>
</evidence>
<dbReference type="InterPro" id="IPR002130">
    <property type="entry name" value="Cyclophilin-type_PPIase_dom"/>
</dbReference>
<name>A0A834IKQ8_RHYFE</name>
<dbReference type="PROSITE" id="PS50005">
    <property type="entry name" value="TPR"/>
    <property type="match status" value="1"/>
</dbReference>
<evidence type="ECO:0000313" key="4">
    <source>
        <dbReference type="EMBL" id="KAF7275772.1"/>
    </source>
</evidence>
<dbReference type="GO" id="GO:0003755">
    <property type="term" value="F:peptidyl-prolyl cis-trans isomerase activity"/>
    <property type="evidence" value="ECO:0007669"/>
    <property type="project" value="UniProtKB-UniRule"/>
</dbReference>
<dbReference type="InterPro" id="IPR011990">
    <property type="entry name" value="TPR-like_helical_dom_sf"/>
</dbReference>
<dbReference type="Pfam" id="PF00160">
    <property type="entry name" value="Pro_isomerase"/>
    <property type="match status" value="1"/>
</dbReference>
<dbReference type="SMART" id="SM00028">
    <property type="entry name" value="TPR"/>
    <property type="match status" value="3"/>
</dbReference>
<feature type="domain" description="PPIase cyclophilin-type" evidence="3">
    <location>
        <begin position="1"/>
        <end position="103"/>
    </location>
</feature>
<dbReference type="OrthoDB" id="407558at2759"/>
<accession>A0A834IKQ8</accession>
<comment type="function">
    <text evidence="2">PPIases accelerate the folding of proteins. It catalyzes the cis-trans isomerization of proline imidic peptide bonds in oligopeptides.</text>
</comment>
<keyword evidence="2" id="KW-0697">Rotamase</keyword>
<sequence>MIQGGDIINNNGTSGESIYGQYFESENFIIKHEKPGLVGVINNGPNRNSSQFYITTVPCYHLDNTNVVIGEVVKGLDIIVEMSDIPRQNDIPLKSIIIENCGEFKPGEPWNINENDGTPDVYPPWPSDLDNEVSEPEIKIMVNNINLSGNFFYQKGQFLESEKKYKKALRYLDWYTTNHKKKQQADFVTLKHLLLLNLTATRLNINKNKEALEHCNEILKANPNYGKAYYRRAKAKLGLKEYDSALNDLKNAYKIHPQDKHIKSLFDIIKTRRQIYSVKEKQFCLNAFKIFK</sequence>
<dbReference type="PANTHER" id="PTHR46512">
    <property type="entry name" value="PEPTIDYLPROLYL ISOMERASE"/>
    <property type="match status" value="1"/>
</dbReference>
<keyword evidence="1" id="KW-0802">TPR repeat</keyword>
<dbReference type="EMBL" id="JAACXV010009166">
    <property type="protein sequence ID" value="KAF7275772.1"/>
    <property type="molecule type" value="Genomic_DNA"/>
</dbReference>
<gene>
    <name evidence="4" type="ORF">GWI33_011284</name>
</gene>
<evidence type="ECO:0000256" key="2">
    <source>
        <dbReference type="RuleBase" id="RU363019"/>
    </source>
</evidence>
<evidence type="ECO:0000313" key="5">
    <source>
        <dbReference type="Proteomes" id="UP000625711"/>
    </source>
</evidence>
<dbReference type="InterPro" id="IPR019734">
    <property type="entry name" value="TPR_rpt"/>
</dbReference>
<evidence type="ECO:0000256" key="1">
    <source>
        <dbReference type="PROSITE-ProRule" id="PRU00339"/>
    </source>
</evidence>